<organism evidence="1 2">
    <name type="scientific">Pluteus cervinus</name>
    <dbReference type="NCBI Taxonomy" id="181527"/>
    <lineage>
        <taxon>Eukaryota</taxon>
        <taxon>Fungi</taxon>
        <taxon>Dikarya</taxon>
        <taxon>Basidiomycota</taxon>
        <taxon>Agaricomycotina</taxon>
        <taxon>Agaricomycetes</taxon>
        <taxon>Agaricomycetidae</taxon>
        <taxon>Agaricales</taxon>
        <taxon>Pluteineae</taxon>
        <taxon>Pluteaceae</taxon>
        <taxon>Pluteus</taxon>
    </lineage>
</organism>
<gene>
    <name evidence="1" type="ORF">BDN72DRAFT_304629</name>
</gene>
<dbReference type="Proteomes" id="UP000308600">
    <property type="component" value="Unassembled WGS sequence"/>
</dbReference>
<evidence type="ECO:0000313" key="2">
    <source>
        <dbReference type="Proteomes" id="UP000308600"/>
    </source>
</evidence>
<protein>
    <submittedName>
        <fullName evidence="1">Uncharacterized protein</fullName>
    </submittedName>
</protein>
<sequence length="179" mass="20132">MAVAVASYIPLIRIGLYVALALFSFITFALCAARLHYTLHIPIGDPLNGGVDFYDPVVAELLFTTLITMPFCLYAAFSIHSRYENKYVGTFAAEIALLVVLWLFWIGGAAVATEFWGDLSFCQQFQPCRILTAMVAFTWLSWVVLTGIIMLSLMFSLANRAWMEPLHGRWDPRASHYHA</sequence>
<proteinExistence type="predicted"/>
<reference evidence="1 2" key="1">
    <citation type="journal article" date="2019" name="Nat. Ecol. Evol.">
        <title>Megaphylogeny resolves global patterns of mushroom evolution.</title>
        <authorList>
            <person name="Varga T."/>
            <person name="Krizsan K."/>
            <person name="Foldi C."/>
            <person name="Dima B."/>
            <person name="Sanchez-Garcia M."/>
            <person name="Sanchez-Ramirez S."/>
            <person name="Szollosi G.J."/>
            <person name="Szarkandi J.G."/>
            <person name="Papp V."/>
            <person name="Albert L."/>
            <person name="Andreopoulos W."/>
            <person name="Angelini C."/>
            <person name="Antonin V."/>
            <person name="Barry K.W."/>
            <person name="Bougher N.L."/>
            <person name="Buchanan P."/>
            <person name="Buyck B."/>
            <person name="Bense V."/>
            <person name="Catcheside P."/>
            <person name="Chovatia M."/>
            <person name="Cooper J."/>
            <person name="Damon W."/>
            <person name="Desjardin D."/>
            <person name="Finy P."/>
            <person name="Geml J."/>
            <person name="Haridas S."/>
            <person name="Hughes K."/>
            <person name="Justo A."/>
            <person name="Karasinski D."/>
            <person name="Kautmanova I."/>
            <person name="Kiss B."/>
            <person name="Kocsube S."/>
            <person name="Kotiranta H."/>
            <person name="LaButti K.M."/>
            <person name="Lechner B.E."/>
            <person name="Liimatainen K."/>
            <person name="Lipzen A."/>
            <person name="Lukacs Z."/>
            <person name="Mihaltcheva S."/>
            <person name="Morgado L.N."/>
            <person name="Niskanen T."/>
            <person name="Noordeloos M.E."/>
            <person name="Ohm R.A."/>
            <person name="Ortiz-Santana B."/>
            <person name="Ovrebo C."/>
            <person name="Racz N."/>
            <person name="Riley R."/>
            <person name="Savchenko A."/>
            <person name="Shiryaev A."/>
            <person name="Soop K."/>
            <person name="Spirin V."/>
            <person name="Szebenyi C."/>
            <person name="Tomsovsky M."/>
            <person name="Tulloss R.E."/>
            <person name="Uehling J."/>
            <person name="Grigoriev I.V."/>
            <person name="Vagvolgyi C."/>
            <person name="Papp T."/>
            <person name="Martin F.M."/>
            <person name="Miettinen O."/>
            <person name="Hibbett D.S."/>
            <person name="Nagy L.G."/>
        </authorList>
    </citation>
    <scope>NUCLEOTIDE SEQUENCE [LARGE SCALE GENOMIC DNA]</scope>
    <source>
        <strain evidence="1 2">NL-1719</strain>
    </source>
</reference>
<accession>A0ACD3B4T7</accession>
<dbReference type="EMBL" id="ML208283">
    <property type="protein sequence ID" value="TFK72664.1"/>
    <property type="molecule type" value="Genomic_DNA"/>
</dbReference>
<evidence type="ECO:0000313" key="1">
    <source>
        <dbReference type="EMBL" id="TFK72664.1"/>
    </source>
</evidence>
<name>A0ACD3B4T7_9AGAR</name>
<keyword evidence="2" id="KW-1185">Reference proteome</keyword>